<proteinExistence type="predicted"/>
<dbReference type="GO" id="GO:0016829">
    <property type="term" value="F:lyase activity"/>
    <property type="evidence" value="ECO:0007669"/>
    <property type="project" value="UniProtKB-KW"/>
</dbReference>
<dbReference type="Proteomes" id="UP000005631">
    <property type="component" value="Chromosome"/>
</dbReference>
<feature type="domain" description="Alginate lyase" evidence="6">
    <location>
        <begin position="93"/>
        <end position="302"/>
    </location>
</feature>
<dbReference type="eggNOG" id="ENOG502Z7XC">
    <property type="taxonomic scope" value="Bacteria"/>
</dbReference>
<dbReference type="Gene3D" id="2.70.98.70">
    <property type="match status" value="1"/>
</dbReference>
<reference evidence="8 9" key="1">
    <citation type="journal article" date="2012" name="Stand. Genomic Sci.">
        <title>Genome sequence of the orange-pigmented seawater bacterium Owenweeksia hongkongensis type strain (UST20020801(T)).</title>
        <authorList>
            <person name="Riedel T."/>
            <person name="Held B."/>
            <person name="Nolan M."/>
            <person name="Lucas S."/>
            <person name="Lapidus A."/>
            <person name="Tice H."/>
            <person name="Del Rio T.G."/>
            <person name="Cheng J.F."/>
            <person name="Han C."/>
            <person name="Tapia R."/>
            <person name="Goodwin L.A."/>
            <person name="Pitluck S."/>
            <person name="Liolios K."/>
            <person name="Mavromatis K."/>
            <person name="Pagani I."/>
            <person name="Ivanova N."/>
            <person name="Mikhailova N."/>
            <person name="Pati A."/>
            <person name="Chen A."/>
            <person name="Palaniappan K."/>
            <person name="Rohde M."/>
            <person name="Tindall B.J."/>
            <person name="Detter J.C."/>
            <person name="Goker M."/>
            <person name="Woyke T."/>
            <person name="Bristow J."/>
            <person name="Eisen J.A."/>
            <person name="Markowitz V."/>
            <person name="Hugenholtz P."/>
            <person name="Klenk H.P."/>
            <person name="Kyrpides N.C."/>
        </authorList>
    </citation>
    <scope>NUCLEOTIDE SEQUENCE</scope>
    <source>
        <strain evidence="9">DSM 17368 / JCM 12287 / NRRL B-23963</strain>
    </source>
</reference>
<evidence type="ECO:0000259" key="7">
    <source>
        <dbReference type="Pfam" id="PF07940"/>
    </source>
</evidence>
<dbReference type="InterPro" id="IPR012480">
    <property type="entry name" value="Hepar_II_III_C"/>
</dbReference>
<keyword evidence="3" id="KW-0574">Periplasm</keyword>
<dbReference type="AlphaFoldDB" id="G8R4R1"/>
<evidence type="ECO:0000256" key="3">
    <source>
        <dbReference type="ARBA" id="ARBA00022764"/>
    </source>
</evidence>
<gene>
    <name evidence="8" type="ordered locus">Oweho_2211</name>
</gene>
<dbReference type="Pfam" id="PF07940">
    <property type="entry name" value="Hepar_II_III_C"/>
    <property type="match status" value="1"/>
</dbReference>
<sequence>MKKLLIHITMAFCGLMLLACANQEETEATVNTHAPKLLLTQNGADFIMAHQDNVLIEKSLGKLRTAFNTAVEKPLEFPQPLDAGGGYSHETHKANYQNALTAATLYLLESDTSALAYAKEILIGYAAMYPNLSTHPEGKTQAPGKLFWQILNEEVSLVYLIQAFDAINSALSENERATIITGLFEPMVSFIKDESASTFNKIHNHAMWGVAGVGMAGYVLDHPEWVDAALNGGDKSGNSGYFKQIDQLFSPDGYYSEGPYYQRYALMPLVILAQAIEANQPEIKVLEYKDGVILKTIETTVQLSACNGYFFPLNDAVKAKSIETPELGYALPLVFDHSENPDLWVEVMKQNGNVVLTDALVGLHKKKCEPFKRNTLYIKDGPKGESGALAILRSDPFCGGTTALLKFGTHGMGHGHFDQLGILWYGHGNEILADYGAARYHNIPQKFGGRYLPENDTWANQTIAHNTLVVDENNQYGGDDDLADQHHGDGIYFINSDSIKAAAAKNNTAYPGINLQRHVALVTLEGLGAVTIDITTANSEQSHQLDLPFHYKGDIVFRKPAVQMEANQLTVLGKENGYQHLWLRGASETTKLAQSTLVNGNSFYTISTTATQPFKVLWAQTGANDPEANLLHQEALIYRSKEKSQTWVSVLEPHGDYNTIHEKTSGAATQISGLTAEENNGVLTLKITTVSSQEFQLEFELSENQNFNNPHISISKV</sequence>
<dbReference type="RefSeq" id="WP_014202534.1">
    <property type="nucleotide sequence ID" value="NC_016599.1"/>
</dbReference>
<dbReference type="SUPFAM" id="SSF48230">
    <property type="entry name" value="Chondroitin AC/alginate lyase"/>
    <property type="match status" value="1"/>
</dbReference>
<name>G8R4R1_OWEHD</name>
<organism evidence="8 9">
    <name type="scientific">Owenweeksia hongkongensis (strain DSM 17368 / CIP 108786 / JCM 12287 / NRRL B-23963 / UST20020801)</name>
    <dbReference type="NCBI Taxonomy" id="926562"/>
    <lineage>
        <taxon>Bacteria</taxon>
        <taxon>Pseudomonadati</taxon>
        <taxon>Bacteroidota</taxon>
        <taxon>Flavobacteriia</taxon>
        <taxon>Flavobacteriales</taxon>
        <taxon>Owenweeksiaceae</taxon>
        <taxon>Owenweeksia</taxon>
    </lineage>
</organism>
<dbReference type="KEGG" id="oho:Oweho_2211"/>
<dbReference type="OrthoDB" id="9772435at2"/>
<dbReference type="InterPro" id="IPR008929">
    <property type="entry name" value="Chondroitin_lyas"/>
</dbReference>
<evidence type="ECO:0000313" key="9">
    <source>
        <dbReference type="Proteomes" id="UP000005631"/>
    </source>
</evidence>
<comment type="subcellular location">
    <subcellularLocation>
        <location evidence="1">Periplasm</location>
    </subcellularLocation>
</comment>
<dbReference type="PANTHER" id="PTHR39210">
    <property type="entry name" value="HEPARIN-SULFATE LYASE"/>
    <property type="match status" value="1"/>
</dbReference>
<keyword evidence="4" id="KW-0456">Lyase</keyword>
<dbReference type="PROSITE" id="PS51257">
    <property type="entry name" value="PROKAR_LIPOPROTEIN"/>
    <property type="match status" value="1"/>
</dbReference>
<dbReference type="GO" id="GO:0042597">
    <property type="term" value="C:periplasmic space"/>
    <property type="evidence" value="ECO:0007669"/>
    <property type="project" value="UniProtKB-SubCell"/>
</dbReference>
<dbReference type="STRING" id="926562.Oweho_2211"/>
<evidence type="ECO:0000256" key="5">
    <source>
        <dbReference type="SAM" id="SignalP"/>
    </source>
</evidence>
<evidence type="ECO:0000256" key="2">
    <source>
        <dbReference type="ARBA" id="ARBA00022729"/>
    </source>
</evidence>
<feature type="signal peptide" evidence="5">
    <location>
        <begin position="1"/>
        <end position="21"/>
    </location>
</feature>
<feature type="domain" description="Heparinase II/III-like C-terminal" evidence="7">
    <location>
        <begin position="381"/>
        <end position="595"/>
    </location>
</feature>
<keyword evidence="2 5" id="KW-0732">Signal</keyword>
<evidence type="ECO:0000256" key="1">
    <source>
        <dbReference type="ARBA" id="ARBA00004418"/>
    </source>
</evidence>
<dbReference type="Pfam" id="PF05426">
    <property type="entry name" value="Alginate_lyase"/>
    <property type="match status" value="1"/>
</dbReference>
<accession>G8R4R1</accession>
<evidence type="ECO:0000256" key="4">
    <source>
        <dbReference type="ARBA" id="ARBA00023239"/>
    </source>
</evidence>
<dbReference type="HOGENOM" id="CLU_022650_0_0_10"/>
<evidence type="ECO:0000313" key="8">
    <source>
        <dbReference type="EMBL" id="AEV33185.1"/>
    </source>
</evidence>
<dbReference type="InterPro" id="IPR008397">
    <property type="entry name" value="Alginate_lyase_dom"/>
</dbReference>
<dbReference type="EMBL" id="CP003156">
    <property type="protein sequence ID" value="AEV33185.1"/>
    <property type="molecule type" value="Genomic_DNA"/>
</dbReference>
<dbReference type="PANTHER" id="PTHR39210:SF1">
    <property type="entry name" value="HEPARIN-SULFATE LYASE"/>
    <property type="match status" value="1"/>
</dbReference>
<feature type="chain" id="PRO_5003514326" evidence="5">
    <location>
        <begin position="22"/>
        <end position="717"/>
    </location>
</feature>
<evidence type="ECO:0000259" key="6">
    <source>
        <dbReference type="Pfam" id="PF05426"/>
    </source>
</evidence>
<protein>
    <submittedName>
        <fullName evidence="8">Heparinase II/III-like protein</fullName>
    </submittedName>
</protein>
<dbReference type="Gene3D" id="1.50.10.100">
    <property type="entry name" value="Chondroitin AC/alginate lyase"/>
    <property type="match status" value="1"/>
</dbReference>
<keyword evidence="9" id="KW-1185">Reference proteome</keyword>